<dbReference type="Pfam" id="PF08772">
    <property type="entry name" value="Zn_ribbon_NOB1"/>
    <property type="match status" value="1"/>
</dbReference>
<accession>A0A4Q9LKZ6</accession>
<dbReference type="InterPro" id="IPR014881">
    <property type="entry name" value="NOB1_Zn-bd"/>
</dbReference>
<feature type="domain" description="Nin one binding (NOB1) Zn-ribbon-like" evidence="4">
    <location>
        <begin position="134"/>
        <end position="188"/>
    </location>
</feature>
<evidence type="ECO:0000256" key="1">
    <source>
        <dbReference type="ARBA" id="ARBA00022722"/>
    </source>
</evidence>
<dbReference type="Pfam" id="PF17146">
    <property type="entry name" value="PIN_6"/>
    <property type="match status" value="1"/>
</dbReference>
<keyword evidence="7" id="KW-1185">Reference proteome</keyword>
<dbReference type="GO" id="GO:0046872">
    <property type="term" value="F:metal ion binding"/>
    <property type="evidence" value="ECO:0007669"/>
    <property type="project" value="UniProtKB-KW"/>
</dbReference>
<evidence type="ECO:0000313" key="7">
    <source>
        <dbReference type="Proteomes" id="UP000291404"/>
    </source>
</evidence>
<dbReference type="VEuPathDB" id="MicrosporidiaDB:CWI39_0499p0020"/>
<dbReference type="Gene3D" id="3.40.50.1010">
    <property type="entry name" value="5'-nuclease"/>
    <property type="match status" value="1"/>
</dbReference>
<gene>
    <name evidence="6" type="ORF">CWI36_0086p0040</name>
</gene>
<dbReference type="GO" id="GO:0016787">
    <property type="term" value="F:hydrolase activity"/>
    <property type="evidence" value="ECO:0007669"/>
    <property type="project" value="UniProtKB-KW"/>
</dbReference>
<evidence type="ECO:0000256" key="3">
    <source>
        <dbReference type="ARBA" id="ARBA00022801"/>
    </source>
</evidence>
<dbReference type="PANTHER" id="PTHR12814:SF2">
    <property type="entry name" value="RNA-BINDING PROTEIN NOB1"/>
    <property type="match status" value="1"/>
</dbReference>
<organism evidence="6 7">
    <name type="scientific">Hamiltosporidium magnivora</name>
    <dbReference type="NCBI Taxonomy" id="148818"/>
    <lineage>
        <taxon>Eukaryota</taxon>
        <taxon>Fungi</taxon>
        <taxon>Fungi incertae sedis</taxon>
        <taxon>Microsporidia</taxon>
        <taxon>Dubosqiidae</taxon>
        <taxon>Hamiltosporidium</taxon>
    </lineage>
</organism>
<keyword evidence="3" id="KW-0378">Hydrolase</keyword>
<dbReference type="SUPFAM" id="SSF144206">
    <property type="entry name" value="NOB1 zinc finger-like"/>
    <property type="match status" value="1"/>
</dbReference>
<dbReference type="AlphaFoldDB" id="A0A4Q9LKZ6"/>
<keyword evidence="2" id="KW-0479">Metal-binding</keyword>
<feature type="domain" description="Ribonuclease PIN" evidence="5">
    <location>
        <begin position="4"/>
        <end position="87"/>
    </location>
</feature>
<evidence type="ECO:0000256" key="2">
    <source>
        <dbReference type="ARBA" id="ARBA00022723"/>
    </source>
</evidence>
<dbReference type="EMBL" id="PITI01000086">
    <property type="protein sequence ID" value="TBU08894.1"/>
    <property type="molecule type" value="Genomic_DNA"/>
</dbReference>
<protein>
    <submittedName>
        <fullName evidence="6">Putative nucleic acid-binding protein</fullName>
    </submittedName>
</protein>
<reference evidence="6 7" key="1">
    <citation type="submission" date="2017-12" db="EMBL/GenBank/DDBJ databases">
        <authorList>
            <person name="Pombert J.-F."/>
            <person name="Haag K.L."/>
            <person name="Ebert D."/>
        </authorList>
    </citation>
    <scope>NUCLEOTIDE SEQUENCE [LARGE SCALE GENOMIC DNA]</scope>
    <source>
        <strain evidence="6">BE-OM-2</strain>
    </source>
</reference>
<dbReference type="GO" id="GO:0030688">
    <property type="term" value="C:preribosome, small subunit precursor"/>
    <property type="evidence" value="ECO:0007669"/>
    <property type="project" value="TreeGrafter"/>
</dbReference>
<dbReference type="STRING" id="148818.A0A4Q9LKZ6"/>
<dbReference type="InterPro" id="IPR039907">
    <property type="entry name" value="NOB1"/>
</dbReference>
<sequence length="228" mass="26843">MIGIIDTSSLIKRNIKIMNYTKFYTTTSVINEIKDNETLAFYNLNSYKIEIMNPSTIYIERIEKINIEKQFKLSNTDVEVVALTLQLYEDNMQGWISIENLNTLESVVCLTEDKSMISALCACGVISDGFNVQRNYKIRCFTCYKIYDNDIDFCKKCGYNTLSRISFTETNEGIKFHFKKNFNYCVKDIKDKYGKPIKSADQRNYEIYKREQRKKEKENKKILSAQYF</sequence>
<dbReference type="Proteomes" id="UP000291404">
    <property type="component" value="Unassembled WGS sequence"/>
</dbReference>
<proteinExistence type="predicted"/>
<evidence type="ECO:0000313" key="6">
    <source>
        <dbReference type="EMBL" id="TBU08894.1"/>
    </source>
</evidence>
<dbReference type="GO" id="GO:0030490">
    <property type="term" value="P:maturation of SSU-rRNA"/>
    <property type="evidence" value="ECO:0007669"/>
    <property type="project" value="TreeGrafter"/>
</dbReference>
<comment type="caution">
    <text evidence="6">The sequence shown here is derived from an EMBL/GenBank/DDBJ whole genome shotgun (WGS) entry which is preliminary data.</text>
</comment>
<keyword evidence="1" id="KW-0540">Nuclease</keyword>
<evidence type="ECO:0000259" key="5">
    <source>
        <dbReference type="Pfam" id="PF17146"/>
    </source>
</evidence>
<dbReference type="VEuPathDB" id="MicrosporidiaDB:CWI36_0086p0040"/>
<evidence type="ECO:0000259" key="4">
    <source>
        <dbReference type="Pfam" id="PF08772"/>
    </source>
</evidence>
<name>A0A4Q9LKZ6_9MICR</name>
<dbReference type="PANTHER" id="PTHR12814">
    <property type="entry name" value="RNA-BINDING PROTEIN NOB1"/>
    <property type="match status" value="1"/>
</dbReference>
<dbReference type="GO" id="GO:0004521">
    <property type="term" value="F:RNA endonuclease activity"/>
    <property type="evidence" value="ECO:0007669"/>
    <property type="project" value="TreeGrafter"/>
</dbReference>
<dbReference type="InterPro" id="IPR036283">
    <property type="entry name" value="NOB1_Zf-like_sf"/>
</dbReference>
<dbReference type="InterPro" id="IPR033411">
    <property type="entry name" value="Ribonuclease_PIN"/>
</dbReference>